<evidence type="ECO:0000256" key="3">
    <source>
        <dbReference type="ARBA" id="ARBA00022692"/>
    </source>
</evidence>
<evidence type="ECO:0000256" key="6">
    <source>
        <dbReference type="ARBA" id="ARBA00023136"/>
    </source>
</evidence>
<reference evidence="10" key="1">
    <citation type="submission" date="2021-04" db="EMBL/GenBank/DDBJ databases">
        <title>Isolation and polyphasic classification of algal microorganism.</title>
        <authorList>
            <person name="Wang S."/>
        </authorList>
    </citation>
    <scope>NUCLEOTIDE SEQUENCE</scope>
    <source>
        <strain evidence="10">720a</strain>
    </source>
</reference>
<feature type="repeat" description="TPR" evidence="7">
    <location>
        <begin position="466"/>
        <end position="499"/>
    </location>
</feature>
<dbReference type="Gene3D" id="1.20.1540.10">
    <property type="entry name" value="Rhomboid-like"/>
    <property type="match status" value="1"/>
</dbReference>
<dbReference type="SUPFAM" id="SSF48452">
    <property type="entry name" value="TPR-like"/>
    <property type="match status" value="1"/>
</dbReference>
<sequence>MYIDNQYNIYQIAYHYVKTYQYDVLFVSDQEDEIWLEKKEGKKSTVIRFLGRGFDWKNYLKKDIAVVFQKVKAMKRLLRGKVIQIYNVYISEHEPVDDWEMLKKPMQLNEKHPISMNVYYLSDEQFVEEKIRLEKDTDITINTADSQEPIDKESQLHNYKKYLKKNVLDQKEQTQAVFSFGKPLFTYLILAICIGMFVLVELNGGSSSMQPLIDFGAKYNPAIIEQGEWWRIISSMFLHIGFLHLLMNMLAVYYLGTLVERIYGSFRFLCIYFLAGIGGGIASFAFSPSIAAGASGALFGLFGALLFFGLHNRKIFFQTMGTNVLVLIGINIVFGLFVPQIDNGAHLGGLVAGFIASGIVHLPKRKETFKQMIAIVLYCIIAYGLIQFGYYNNMNNQVYHVMQIEELLKQEKYEAIISQANQALESEGNLEAAILFHRSYAYIELNQDQKAIEDLERSIEIDHSFPEAYYNLAILYKNNGKVEKAKSAIESAYQLNPDNDDFIRLYEQLTGKSAN</sequence>
<dbReference type="Gene3D" id="1.25.40.10">
    <property type="entry name" value="Tetratricopeptide repeat domain"/>
    <property type="match status" value="1"/>
</dbReference>
<protein>
    <submittedName>
        <fullName evidence="10">Rhomboid family intramembrane serine protease</fullName>
        <ecNumber evidence="10">3.4.21.105</ecNumber>
    </submittedName>
</protein>
<dbReference type="PANTHER" id="PTHR43731:SF14">
    <property type="entry name" value="PRESENILIN-ASSOCIATED RHOMBOID-LIKE PROTEIN, MITOCHONDRIAL"/>
    <property type="match status" value="1"/>
</dbReference>
<keyword evidence="5 8" id="KW-1133">Transmembrane helix</keyword>
<keyword evidence="4 10" id="KW-0378">Hydrolase</keyword>
<keyword evidence="6 8" id="KW-0472">Membrane</keyword>
<evidence type="ECO:0000313" key="11">
    <source>
        <dbReference type="Proteomes" id="UP000675284"/>
    </source>
</evidence>
<evidence type="ECO:0000256" key="1">
    <source>
        <dbReference type="ARBA" id="ARBA00004141"/>
    </source>
</evidence>
<evidence type="ECO:0000256" key="8">
    <source>
        <dbReference type="SAM" id="Phobius"/>
    </source>
</evidence>
<keyword evidence="11" id="KW-1185">Reference proteome</keyword>
<dbReference type="InterPro" id="IPR050925">
    <property type="entry name" value="Rhomboid_protease_S54"/>
</dbReference>
<evidence type="ECO:0000256" key="2">
    <source>
        <dbReference type="ARBA" id="ARBA00009045"/>
    </source>
</evidence>
<feature type="transmembrane region" description="Helical" evidence="8">
    <location>
        <begin position="372"/>
        <end position="391"/>
    </location>
</feature>
<dbReference type="EMBL" id="JAGSOT010000090">
    <property type="protein sequence ID" value="MBR7798124.1"/>
    <property type="molecule type" value="Genomic_DNA"/>
</dbReference>
<evidence type="ECO:0000256" key="7">
    <source>
        <dbReference type="PROSITE-ProRule" id="PRU00339"/>
    </source>
</evidence>
<feature type="transmembrane region" description="Helical" evidence="8">
    <location>
        <begin position="344"/>
        <end position="360"/>
    </location>
</feature>
<gene>
    <name evidence="10" type="ORF">KCX74_19075</name>
</gene>
<dbReference type="SUPFAM" id="SSF144091">
    <property type="entry name" value="Rhomboid-like"/>
    <property type="match status" value="1"/>
</dbReference>
<dbReference type="SMART" id="SM00028">
    <property type="entry name" value="TPR"/>
    <property type="match status" value="2"/>
</dbReference>
<dbReference type="PROSITE" id="PS50293">
    <property type="entry name" value="TPR_REGION"/>
    <property type="match status" value="1"/>
</dbReference>
<evidence type="ECO:0000256" key="5">
    <source>
        <dbReference type="ARBA" id="ARBA00022989"/>
    </source>
</evidence>
<dbReference type="InterPro" id="IPR019734">
    <property type="entry name" value="TPR_rpt"/>
</dbReference>
<dbReference type="InterPro" id="IPR011990">
    <property type="entry name" value="TPR-like_helical_dom_sf"/>
</dbReference>
<dbReference type="EC" id="3.4.21.105" evidence="10"/>
<evidence type="ECO:0000256" key="4">
    <source>
        <dbReference type="ARBA" id="ARBA00022801"/>
    </source>
</evidence>
<feature type="transmembrane region" description="Helical" evidence="8">
    <location>
        <begin position="322"/>
        <end position="338"/>
    </location>
</feature>
<dbReference type="GO" id="GO:0004252">
    <property type="term" value="F:serine-type endopeptidase activity"/>
    <property type="evidence" value="ECO:0007669"/>
    <property type="project" value="InterPro"/>
</dbReference>
<dbReference type="InterPro" id="IPR022764">
    <property type="entry name" value="Peptidase_S54_rhomboid_dom"/>
</dbReference>
<dbReference type="RefSeq" id="WP_026681149.1">
    <property type="nucleotide sequence ID" value="NZ_CP115959.1"/>
</dbReference>
<keyword evidence="10" id="KW-0645">Protease</keyword>
<dbReference type="Proteomes" id="UP000675284">
    <property type="component" value="Unassembled WGS sequence"/>
</dbReference>
<keyword evidence="7" id="KW-0802">TPR repeat</keyword>
<accession>A0A941IAN0</accession>
<dbReference type="InterPro" id="IPR035952">
    <property type="entry name" value="Rhomboid-like_sf"/>
</dbReference>
<organism evidence="10 11">
    <name type="scientific">Virgibacillus salarius</name>
    <dbReference type="NCBI Taxonomy" id="447199"/>
    <lineage>
        <taxon>Bacteria</taxon>
        <taxon>Bacillati</taxon>
        <taxon>Bacillota</taxon>
        <taxon>Bacilli</taxon>
        <taxon>Bacillales</taxon>
        <taxon>Bacillaceae</taxon>
        <taxon>Virgibacillus</taxon>
    </lineage>
</organism>
<evidence type="ECO:0000259" key="9">
    <source>
        <dbReference type="Pfam" id="PF01694"/>
    </source>
</evidence>
<dbReference type="AlphaFoldDB" id="A0A941IAN0"/>
<feature type="transmembrane region" description="Helical" evidence="8">
    <location>
        <begin position="236"/>
        <end position="256"/>
    </location>
</feature>
<feature type="transmembrane region" description="Helical" evidence="8">
    <location>
        <begin position="292"/>
        <end position="310"/>
    </location>
</feature>
<comment type="similarity">
    <text evidence="2">Belongs to the peptidase S54 family.</text>
</comment>
<dbReference type="GO" id="GO:0016020">
    <property type="term" value="C:membrane"/>
    <property type="evidence" value="ECO:0007669"/>
    <property type="project" value="UniProtKB-SubCell"/>
</dbReference>
<comment type="caution">
    <text evidence="10">The sequence shown here is derived from an EMBL/GenBank/DDBJ whole genome shotgun (WGS) entry which is preliminary data.</text>
</comment>
<feature type="transmembrane region" description="Helical" evidence="8">
    <location>
        <begin position="268"/>
        <end position="286"/>
    </location>
</feature>
<keyword evidence="3 8" id="KW-0812">Transmembrane</keyword>
<dbReference type="Pfam" id="PF13414">
    <property type="entry name" value="TPR_11"/>
    <property type="match status" value="1"/>
</dbReference>
<feature type="domain" description="Peptidase S54 rhomboid" evidence="9">
    <location>
        <begin position="227"/>
        <end position="360"/>
    </location>
</feature>
<dbReference type="GO" id="GO:0006508">
    <property type="term" value="P:proteolysis"/>
    <property type="evidence" value="ECO:0007669"/>
    <property type="project" value="UniProtKB-KW"/>
</dbReference>
<dbReference type="PROSITE" id="PS50005">
    <property type="entry name" value="TPR"/>
    <property type="match status" value="2"/>
</dbReference>
<feature type="transmembrane region" description="Helical" evidence="8">
    <location>
        <begin position="184"/>
        <end position="202"/>
    </location>
</feature>
<comment type="subcellular location">
    <subcellularLocation>
        <location evidence="1">Membrane</location>
        <topology evidence="1">Multi-pass membrane protein</topology>
    </subcellularLocation>
</comment>
<dbReference type="Pfam" id="PF01694">
    <property type="entry name" value="Rhomboid"/>
    <property type="match status" value="1"/>
</dbReference>
<proteinExistence type="inferred from homology"/>
<feature type="repeat" description="TPR" evidence="7">
    <location>
        <begin position="432"/>
        <end position="465"/>
    </location>
</feature>
<name>A0A941IAN0_9BACI</name>
<evidence type="ECO:0000313" key="10">
    <source>
        <dbReference type="EMBL" id="MBR7798124.1"/>
    </source>
</evidence>
<dbReference type="PANTHER" id="PTHR43731">
    <property type="entry name" value="RHOMBOID PROTEASE"/>
    <property type="match status" value="1"/>
</dbReference>